<evidence type="ECO:0000313" key="1">
    <source>
        <dbReference type="EMBL" id="OWZ23519.1"/>
    </source>
</evidence>
<sequence>MDANDHGLCALDTTANVALTYQFSPRELRGIARFKTGEANDFDINFRELLSCAFATHAWGSCSSNCATDARRPLHVHFLIDNTSAMTWENCLASRNTRAQDIILLLGYWMSSLNLRFSASHIAGADNARADAG</sequence>
<reference evidence="2" key="1">
    <citation type="submission" date="2017-03" db="EMBL/GenBank/DDBJ databases">
        <title>Phytopthora megakarya and P. palmivora, two closely related causual agents of cacao black pod achieved similar genome size and gene model numbers by different mechanisms.</title>
        <authorList>
            <person name="Ali S."/>
            <person name="Shao J."/>
            <person name="Larry D.J."/>
            <person name="Kronmiller B."/>
            <person name="Shen D."/>
            <person name="Strem M.D."/>
            <person name="Melnick R.L."/>
            <person name="Guiltinan M.J."/>
            <person name="Tyler B.M."/>
            <person name="Meinhardt L.W."/>
            <person name="Bailey B.A."/>
        </authorList>
    </citation>
    <scope>NUCLEOTIDE SEQUENCE [LARGE SCALE GENOMIC DNA]</scope>
    <source>
        <strain evidence="2">zdho120</strain>
    </source>
</reference>
<accession>A0A225X2S9</accession>
<dbReference type="Proteomes" id="UP000198211">
    <property type="component" value="Unassembled WGS sequence"/>
</dbReference>
<name>A0A225X2S9_9STRA</name>
<proteinExistence type="predicted"/>
<dbReference type="AlphaFoldDB" id="A0A225X2S9"/>
<keyword evidence="2" id="KW-1185">Reference proteome</keyword>
<dbReference type="OrthoDB" id="101778at2759"/>
<organism evidence="1 2">
    <name type="scientific">Phytophthora megakarya</name>
    <dbReference type="NCBI Taxonomy" id="4795"/>
    <lineage>
        <taxon>Eukaryota</taxon>
        <taxon>Sar</taxon>
        <taxon>Stramenopiles</taxon>
        <taxon>Oomycota</taxon>
        <taxon>Peronosporomycetes</taxon>
        <taxon>Peronosporales</taxon>
        <taxon>Peronosporaceae</taxon>
        <taxon>Phytophthora</taxon>
    </lineage>
</organism>
<gene>
    <name evidence="1" type="ORF">PHMEG_0001586</name>
</gene>
<protein>
    <submittedName>
        <fullName evidence="1">Uncharacterized protein</fullName>
    </submittedName>
</protein>
<dbReference type="EMBL" id="NBNE01000058">
    <property type="protein sequence ID" value="OWZ23519.1"/>
    <property type="molecule type" value="Genomic_DNA"/>
</dbReference>
<evidence type="ECO:0000313" key="2">
    <source>
        <dbReference type="Proteomes" id="UP000198211"/>
    </source>
</evidence>
<comment type="caution">
    <text evidence="1">The sequence shown here is derived from an EMBL/GenBank/DDBJ whole genome shotgun (WGS) entry which is preliminary data.</text>
</comment>